<evidence type="ECO:0000313" key="3">
    <source>
        <dbReference type="Proteomes" id="UP000290289"/>
    </source>
</evidence>
<comment type="caution">
    <text evidence="2">The sequence shown here is derived from an EMBL/GenBank/DDBJ whole genome shotgun (WGS) entry which is preliminary data.</text>
</comment>
<dbReference type="Proteomes" id="UP000290289">
    <property type="component" value="Chromosome 9"/>
</dbReference>
<feature type="compositionally biased region" description="Low complexity" evidence="1">
    <location>
        <begin position="2092"/>
        <end position="2104"/>
    </location>
</feature>
<accession>A0A498J1M3</accession>
<dbReference type="STRING" id="3750.A0A498J1M3"/>
<feature type="region of interest" description="Disordered" evidence="1">
    <location>
        <begin position="2232"/>
        <end position="2266"/>
    </location>
</feature>
<feature type="compositionally biased region" description="Basic and acidic residues" evidence="1">
    <location>
        <begin position="1670"/>
        <end position="1694"/>
    </location>
</feature>
<feature type="compositionally biased region" description="Basic and acidic residues" evidence="1">
    <location>
        <begin position="1402"/>
        <end position="1416"/>
    </location>
</feature>
<feature type="region of interest" description="Disordered" evidence="1">
    <location>
        <begin position="2834"/>
        <end position="2962"/>
    </location>
</feature>
<feature type="compositionally biased region" description="Basic and acidic residues" evidence="1">
    <location>
        <begin position="2455"/>
        <end position="2471"/>
    </location>
</feature>
<feature type="compositionally biased region" description="Basic and acidic residues" evidence="1">
    <location>
        <begin position="216"/>
        <end position="230"/>
    </location>
</feature>
<protein>
    <recommendedName>
        <fullName evidence="4">Titin-like</fullName>
    </recommendedName>
</protein>
<organism evidence="2 3">
    <name type="scientific">Malus domestica</name>
    <name type="common">Apple</name>
    <name type="synonym">Pyrus malus</name>
    <dbReference type="NCBI Taxonomy" id="3750"/>
    <lineage>
        <taxon>Eukaryota</taxon>
        <taxon>Viridiplantae</taxon>
        <taxon>Streptophyta</taxon>
        <taxon>Embryophyta</taxon>
        <taxon>Tracheophyta</taxon>
        <taxon>Spermatophyta</taxon>
        <taxon>Magnoliopsida</taxon>
        <taxon>eudicotyledons</taxon>
        <taxon>Gunneridae</taxon>
        <taxon>Pentapetalae</taxon>
        <taxon>rosids</taxon>
        <taxon>fabids</taxon>
        <taxon>Rosales</taxon>
        <taxon>Rosaceae</taxon>
        <taxon>Amygdaloideae</taxon>
        <taxon>Maleae</taxon>
        <taxon>Malus</taxon>
    </lineage>
</organism>
<feature type="compositionally biased region" description="Acidic residues" evidence="1">
    <location>
        <begin position="2924"/>
        <end position="2933"/>
    </location>
</feature>
<feature type="region of interest" description="Disordered" evidence="1">
    <location>
        <begin position="1288"/>
        <end position="1321"/>
    </location>
</feature>
<feature type="compositionally biased region" description="Basic and acidic residues" evidence="1">
    <location>
        <begin position="1999"/>
        <end position="2031"/>
    </location>
</feature>
<feature type="region of interest" description="Disordered" evidence="1">
    <location>
        <begin position="2719"/>
        <end position="2784"/>
    </location>
</feature>
<dbReference type="EMBL" id="RDQH01000335">
    <property type="protein sequence ID" value="RXH89380.1"/>
    <property type="molecule type" value="Genomic_DNA"/>
</dbReference>
<proteinExistence type="predicted"/>
<name>A0A498J1M3_MALDO</name>
<evidence type="ECO:0000256" key="1">
    <source>
        <dbReference type="SAM" id="MobiDB-lite"/>
    </source>
</evidence>
<evidence type="ECO:0008006" key="4">
    <source>
        <dbReference type="Google" id="ProtNLM"/>
    </source>
</evidence>
<feature type="compositionally biased region" description="Basic and acidic residues" evidence="1">
    <location>
        <begin position="951"/>
        <end position="966"/>
    </location>
</feature>
<feature type="compositionally biased region" description="Basic and acidic residues" evidence="1">
    <location>
        <begin position="737"/>
        <end position="764"/>
    </location>
</feature>
<feature type="region of interest" description="Disordered" evidence="1">
    <location>
        <begin position="1484"/>
        <end position="1506"/>
    </location>
</feature>
<feature type="compositionally biased region" description="Basic and acidic residues" evidence="1">
    <location>
        <begin position="2105"/>
        <end position="2174"/>
    </location>
</feature>
<feature type="compositionally biased region" description="Polar residues" evidence="1">
    <location>
        <begin position="1533"/>
        <end position="1544"/>
    </location>
</feature>
<feature type="region of interest" description="Disordered" evidence="1">
    <location>
        <begin position="168"/>
        <end position="280"/>
    </location>
</feature>
<keyword evidence="3" id="KW-1185">Reference proteome</keyword>
<feature type="compositionally biased region" description="Polar residues" evidence="1">
    <location>
        <begin position="2037"/>
        <end position="2048"/>
    </location>
</feature>
<feature type="region of interest" description="Disordered" evidence="1">
    <location>
        <begin position="340"/>
        <end position="420"/>
    </location>
</feature>
<feature type="region of interest" description="Disordered" evidence="1">
    <location>
        <begin position="933"/>
        <end position="1050"/>
    </location>
</feature>
<feature type="compositionally biased region" description="Basic and acidic residues" evidence="1">
    <location>
        <begin position="168"/>
        <end position="208"/>
    </location>
</feature>
<feature type="compositionally biased region" description="Basic and acidic residues" evidence="1">
    <location>
        <begin position="2417"/>
        <end position="2428"/>
    </location>
</feature>
<feature type="region of interest" description="Disordered" evidence="1">
    <location>
        <begin position="1667"/>
        <end position="1785"/>
    </location>
</feature>
<feature type="compositionally biased region" description="Basic and acidic residues" evidence="1">
    <location>
        <begin position="2856"/>
        <end position="2869"/>
    </location>
</feature>
<feature type="compositionally biased region" description="Basic and acidic residues" evidence="1">
    <location>
        <begin position="1966"/>
        <end position="1982"/>
    </location>
</feature>
<feature type="region of interest" description="Disordered" evidence="1">
    <location>
        <begin position="293"/>
        <end position="314"/>
    </location>
</feature>
<feature type="compositionally biased region" description="Basic and acidic residues" evidence="1">
    <location>
        <begin position="977"/>
        <end position="995"/>
    </location>
</feature>
<feature type="region of interest" description="Disordered" evidence="1">
    <location>
        <begin position="702"/>
        <end position="820"/>
    </location>
</feature>
<feature type="region of interest" description="Disordered" evidence="1">
    <location>
        <begin position="2985"/>
        <end position="3011"/>
    </location>
</feature>
<feature type="compositionally biased region" description="Basic and acidic residues" evidence="1">
    <location>
        <begin position="1304"/>
        <end position="1314"/>
    </location>
</feature>
<sequence length="3011" mass="333145">MQTEAGDGYVSTGKFDITVDQCSPLQLKKSEGQEDQHPEPAKCFVEGETAHVESKNGVSECGNPLEPLLDPKVDKQGICVAERPQGDESNQVETGIPHRENEEKGSEEKEAVEATEKKSEHVESNGIVNAEAAEASRSKTNLDEHVQVISDQQDSGMGKSFAMVYEEKGPEVTSETKESAEDKLESASVLDDHEEKAGLGKEIQEKNIPDTPLPTKTEDIIEESPKEVKNQYETFEETPEASGTASEAVKEDENAECQVESPCMKREEGTLKKGETLDTGEASVVEEEVLNVSTVKCDEGDQGDGTNPTKDDKDVDTFTAKVVEDDDYTSAVTITVMSAKVTPNDEESSPQTLQKCDSGEELQHLRDVMPEETKTETSRENAEEITCTKEETTTQNTHEYLDEEKKEATENTNNLEDDNARDEVLDTAGAEQETGEHVVREIHTLAEPPQDFVDKETNEETSTEYQACTEAADLSINTAEKNLQEQAIPELSSPLVVEETAKGIPKDEETDVLILKEEKKEEDAECNEPAEAKSMTREALPETTEDITEPNKDLNAPISEESNKTFVENISSLAEVSETETEKNIQEKDGLVVSNFDSVSGEVSHVTGLKEGETENEKQKENIDAAPEEKAQATILKDETASEVEDIGVQAEENCESKEKLEEHIPTAADEGETFLKETEAEKEQIKYSDIAAEEKEANILTDETPLEETDVQAEKNVKPIENLEEQIPIQADEGETILKEAEAESKDEKKNTDGSHEDVDGQGEKVVNSEENLDKQIPTGDCETSLNEAEAEKEEQGKSTDIVPEEKGPETILTDATSLDVEDVEVKAKDYAESKENVEEQIPIAADEEKLTYISLEDIDVQAEENFITQMNLEYPILTTSDEQETGSEETKAEITAQVKSIDIVPEEKALETISTAETPLVVEDLGVKSEESFKSKENVEEQIPAAADEGEKFLKEAEAENKEQIDEENLNSQESSDKEKEEVTEITHTKEDDTVLETTSTEQETGEHVVYEIHTVAKPPQDSIDKETNEEKSAEHQACTEAADLSTTAEEKNLEEHAIQELSSPLVVEEATNEIPKEEETYTTLTTLLEEEEKEGHATCNEATEEYAAGIEKNIQEKDGTTPSNSESVSGELIHVTILKESETKIEMQDKDMDTVPEERGQATILANETALEVEDIDVQLKKNFESKENLEEQFPIAADEGEIFLKEAEAENKEQIKNADIAHEDVDVQAEKTVNSEEDIDKQIPPIADEGKTSLKEAEAEIKEQVAYADIVPEDKGLAAILTDETPLEAEDTGVQAEESFESKEKFKEKNPIPTDEDETFLKEAEAENKEQIKYSDIAPEDKGLATILTGEANSDTKGFSDEQIPTAADEGERKIAHGNVVLNDTPGVQILEEAEPEVGVKEESFKSEDQPEKTNTIVEEAFDEPKITGRDFNKEEIVEGNVACFAQESIEEDTVNKYQENENEKKKLKEEGSCIESLKEGNGEYIREDESETFKDDEKDAVKSGGEILKQTQTDGVDENITCETTTIAERSEEIVSTSPVKYEEGEQGESSSPASKEESSKADTFSIKVAEEGNGDNGAVTVTETSANVNGEEGLPQAVQEYEPVEGHEKLLDEMPEESKTESSSKKAEVVTCTKEEETTPMNDTKEIETEVEEVFEIASMEQETGEHATREIHTVEDNSQEFHDKETTVENLNEHQVSSEAADSSTDFVGNNSDEQASRELSSSLVGDDTSNESSKQEENYISSLKEEENEVNVECKEPVEGANTTHETKFETLEDSIEPKEDLYAHISEEETHTEESSKVVNSLQSEVSEKDVCTDLEGAEAETKEQVKDIEIDHEEKGLTTILTDGATLENVNSKVFPENQIPRVADEGECNTELAGDKATEESLQVRRLEEAEPKLRVEDESCDSEDHPENKNMIVEEPQLLEQVLDEPNSADGDFSEGQTTEGNAAICAPEIIQEETAKNSQDSDKETENLQKEGSGIESVKAYNTTDLSREFTPEDGSKKFDDNKQDTVKFEGEILKEPEIDGVGESTTYETNQIVETSEEILDASPVKYEEGQPGEGSSQDSAKASKEEDVSEVDDSNGAVTVTESSAVVTSKGEEDSAEASEKYEREEEKIPVKISDVADAKEVCNLEDKASFAEKTTEETSLQKEGHAEVSELAPEKLDVDATEEEFKEDSEIIPESDSRSIDVISKDEIITSQTLNKGILQKQVEIPSCTLLTEEKEIEASQHEHGTPTKDKNIEEEPEKEVPADGNVGDLFAVRSEDKTPLQKEESEELKASELALAKLDAGDTEKEFKETFKTISRPDSQSTDAVSKDEIVADQIHLEASYALIPKEEELRTYQDDRETKTQGKSIEEEYAKEAEVPADENGRDLVAATLAEETLLQKEEPSELKVSELAPKNLDAGETEETKEPFEKVSKSDSQSAEVVSGDETTEMKISQCVHETTTQDKNKEDESTEKNEVPDGNTRGIFFAATSEEETRLQMEEPREFKACGLAPEKLDAGETEEEIKETLETISKSDSQSIDTVSKDNIVADQTLVEAPYTSLPEEKEYKAGESEVPAAENGGDLISARSVEETILKKEEPGELKVSELAPEELNAGETEEEIKKTPETVSEPDSPSTDVVSRDEAISDQTLHEGISTEKLQIPSSIMLPEEKEIKASEEHRTTLCDKNIEENASNLQMQVDENVKATSLLKEEPRQLKASDFELQLKAEVPGKSSNEEIKEDEKLPEESEPYYVREESHDENKAKAEKQGEQIDETSTIKTNEHQNELSEVDEKGIASYKYERQLTFEGLSIKENDPRFIEDKTTHDGFPEEEKRVEEADFEFGLKNQGDEINSKSSITSTQMEKKLNHSSHKQDSSTEVSCKAPIVETSQGIESKESGKVIPTESGTVSLPNLVPESTKETATACTELKTEEDEEEEHENSEQVKTDEDKGENDHKNREAGYESPIMVEASRDADVNVKVVSHKKSNNILSGIKHSMSKVKKAIIGKSSHPKTHSEK</sequence>
<feature type="region of interest" description="Disordered" evidence="1">
    <location>
        <begin position="1882"/>
        <end position="1921"/>
    </location>
</feature>
<feature type="compositionally biased region" description="Basic and acidic residues" evidence="1">
    <location>
        <begin position="1884"/>
        <end position="1920"/>
    </location>
</feature>
<feature type="compositionally biased region" description="Basic and acidic residues" evidence="1">
    <location>
        <begin position="795"/>
        <end position="810"/>
    </location>
</feature>
<feature type="compositionally biased region" description="Basic and acidic residues" evidence="1">
    <location>
        <begin position="608"/>
        <end position="632"/>
    </location>
</feature>
<feature type="region of interest" description="Disordered" evidence="1">
    <location>
        <begin position="2349"/>
        <end position="2478"/>
    </location>
</feature>
<feature type="compositionally biased region" description="Basic and acidic residues" evidence="1">
    <location>
        <begin position="357"/>
        <end position="392"/>
    </location>
</feature>
<feature type="compositionally biased region" description="Basic and acidic residues" evidence="1">
    <location>
        <begin position="399"/>
        <end position="409"/>
    </location>
</feature>
<feature type="compositionally biased region" description="Basic and acidic residues" evidence="1">
    <location>
        <begin position="530"/>
        <end position="540"/>
    </location>
</feature>
<feature type="region of interest" description="Disordered" evidence="1">
    <location>
        <begin position="1964"/>
        <end position="2194"/>
    </location>
</feature>
<feature type="compositionally biased region" description="Basic and acidic residues" evidence="1">
    <location>
        <begin position="2774"/>
        <end position="2784"/>
    </location>
</feature>
<feature type="compositionally biased region" description="Basic and acidic residues" evidence="1">
    <location>
        <begin position="2349"/>
        <end position="2380"/>
    </location>
</feature>
<feature type="region of interest" description="Disordered" evidence="1">
    <location>
        <begin position="82"/>
        <end position="127"/>
    </location>
</feature>
<feature type="compositionally biased region" description="Basic and acidic residues" evidence="1">
    <location>
        <begin position="2232"/>
        <end position="2258"/>
    </location>
</feature>
<feature type="region of interest" description="Disordered" evidence="1">
    <location>
        <begin position="518"/>
        <end position="563"/>
    </location>
</feature>
<feature type="region of interest" description="Disordered" evidence="1">
    <location>
        <begin position="1235"/>
        <end position="1255"/>
    </location>
</feature>
<feature type="compositionally biased region" description="Basic and acidic residues" evidence="1">
    <location>
        <begin position="96"/>
        <end position="123"/>
    </location>
</feature>
<feature type="region of interest" description="Disordered" evidence="1">
    <location>
        <begin position="1533"/>
        <end position="1569"/>
    </location>
</feature>
<feature type="region of interest" description="Disordered" evidence="1">
    <location>
        <begin position="2551"/>
        <end position="2579"/>
    </location>
</feature>
<feature type="compositionally biased region" description="Basic and acidic residues" evidence="1">
    <location>
        <begin position="1773"/>
        <end position="1785"/>
    </location>
</feature>
<feature type="region of interest" description="Disordered" evidence="1">
    <location>
        <begin position="2594"/>
        <end position="2635"/>
    </location>
</feature>
<feature type="compositionally biased region" description="Basic and acidic residues" evidence="1">
    <location>
        <begin position="2392"/>
        <end position="2403"/>
    </location>
</feature>
<feature type="compositionally biased region" description="Basic residues" evidence="1">
    <location>
        <begin position="2990"/>
        <end position="3011"/>
    </location>
</feature>
<feature type="compositionally biased region" description="Basic and acidic residues" evidence="1">
    <location>
        <begin position="2728"/>
        <end position="2764"/>
    </location>
</feature>
<feature type="compositionally biased region" description="Basic and acidic residues" evidence="1">
    <location>
        <begin position="2556"/>
        <end position="2565"/>
    </location>
</feature>
<feature type="compositionally biased region" description="Basic and acidic residues" evidence="1">
    <location>
        <begin position="263"/>
        <end position="276"/>
    </location>
</feature>
<feature type="compositionally biased region" description="Acidic residues" evidence="1">
    <location>
        <begin position="2175"/>
        <end position="2189"/>
    </location>
</feature>
<feature type="region of interest" description="Disordered" evidence="1">
    <location>
        <begin position="443"/>
        <end position="463"/>
    </location>
</feature>
<evidence type="ECO:0000313" key="2">
    <source>
        <dbReference type="EMBL" id="RXH89380.1"/>
    </source>
</evidence>
<feature type="compositionally biased region" description="Basic and acidic residues" evidence="1">
    <location>
        <begin position="1025"/>
        <end position="1037"/>
    </location>
</feature>
<gene>
    <name evidence="2" type="ORF">DVH24_031737</name>
</gene>
<reference evidence="2 3" key="1">
    <citation type="submission" date="2018-10" db="EMBL/GenBank/DDBJ databases">
        <title>A high-quality apple genome assembly.</title>
        <authorList>
            <person name="Hu J."/>
        </authorList>
    </citation>
    <scope>NUCLEOTIDE SEQUENCE [LARGE SCALE GENOMIC DNA]</scope>
    <source>
        <strain evidence="3">cv. HFTH1</strain>
        <tissue evidence="2">Young leaf</tissue>
    </source>
</reference>
<feature type="region of interest" description="Disordered" evidence="1">
    <location>
        <begin position="1399"/>
        <end position="1431"/>
    </location>
</feature>
<feature type="region of interest" description="Disordered" evidence="1">
    <location>
        <begin position="1619"/>
        <end position="1653"/>
    </location>
</feature>
<feature type="region of interest" description="Disordered" evidence="1">
    <location>
        <begin position="605"/>
        <end position="632"/>
    </location>
</feature>
<feature type="compositionally biased region" description="Polar residues" evidence="1">
    <location>
        <begin position="1695"/>
        <end position="1731"/>
    </location>
</feature>
<feature type="compositionally biased region" description="Basic and acidic residues" evidence="1">
    <location>
        <begin position="2934"/>
        <end position="2955"/>
    </location>
</feature>